<keyword evidence="1" id="KW-0732">Signal</keyword>
<protein>
    <submittedName>
        <fullName evidence="3">Polyisoprenoid-binding protein YceI</fullName>
    </submittedName>
</protein>
<evidence type="ECO:0000256" key="1">
    <source>
        <dbReference type="SAM" id="SignalP"/>
    </source>
</evidence>
<dbReference type="EMBL" id="JACIDH010000001">
    <property type="protein sequence ID" value="MBB3877621.1"/>
    <property type="molecule type" value="Genomic_DNA"/>
</dbReference>
<name>A0A7W6F1F0_9SPHN</name>
<accession>A0A7W6F1F0</accession>
<keyword evidence="4" id="KW-1185">Reference proteome</keyword>
<dbReference type="AlphaFoldDB" id="A0A7W6F1F0"/>
<dbReference type="Proteomes" id="UP000538670">
    <property type="component" value="Unassembled WGS sequence"/>
</dbReference>
<dbReference type="PANTHER" id="PTHR34406">
    <property type="entry name" value="PROTEIN YCEI"/>
    <property type="match status" value="1"/>
</dbReference>
<gene>
    <name evidence="3" type="ORF">GGR48_000024</name>
</gene>
<evidence type="ECO:0000313" key="3">
    <source>
        <dbReference type="EMBL" id="MBB3877621.1"/>
    </source>
</evidence>
<dbReference type="InterPro" id="IPR007372">
    <property type="entry name" value="Lipid/polyisoprenoid-bd_YceI"/>
</dbReference>
<comment type="caution">
    <text evidence="3">The sequence shown here is derived from an EMBL/GenBank/DDBJ whole genome shotgun (WGS) entry which is preliminary data.</text>
</comment>
<sequence>MTRTGIRAAIIAAIMISAADGSASPGAIGYAIDPAHARVQAKVGFFGLGSKTARFPKVEGRVALSDHDAKAVTLDVRIDAQALEAGDSLTRSRLRGPDFFDVDHYPRVTFHATGMTRTGPHSATVTGTIAARGVTRPATLAVDFSRAFEAMTGREPVHIAATTRIDRRDFGMTAYPLIVGRQVTIAIDADLVPSGT</sequence>
<dbReference type="Pfam" id="PF04264">
    <property type="entry name" value="YceI"/>
    <property type="match status" value="1"/>
</dbReference>
<dbReference type="RefSeq" id="WP_338110533.1">
    <property type="nucleotide sequence ID" value="NZ_JACIDH010000001.1"/>
</dbReference>
<dbReference type="InterPro" id="IPR036761">
    <property type="entry name" value="TTHA0802/YceI-like_sf"/>
</dbReference>
<dbReference type="SUPFAM" id="SSF101874">
    <property type="entry name" value="YceI-like"/>
    <property type="match status" value="1"/>
</dbReference>
<proteinExistence type="predicted"/>
<feature type="domain" description="Lipid/polyisoprenoid-binding YceI-like" evidence="2">
    <location>
        <begin position="29"/>
        <end position="192"/>
    </location>
</feature>
<dbReference type="SMART" id="SM00867">
    <property type="entry name" value="YceI"/>
    <property type="match status" value="1"/>
</dbReference>
<reference evidence="3 4" key="1">
    <citation type="submission" date="2020-08" db="EMBL/GenBank/DDBJ databases">
        <title>Genomic Encyclopedia of Type Strains, Phase IV (KMG-IV): sequencing the most valuable type-strain genomes for metagenomic binning, comparative biology and taxonomic classification.</title>
        <authorList>
            <person name="Goeker M."/>
        </authorList>
    </citation>
    <scope>NUCLEOTIDE SEQUENCE [LARGE SCALE GENOMIC DNA]</scope>
    <source>
        <strain evidence="3 4">DSM 19512</strain>
    </source>
</reference>
<evidence type="ECO:0000313" key="4">
    <source>
        <dbReference type="Proteomes" id="UP000538670"/>
    </source>
</evidence>
<dbReference type="PANTHER" id="PTHR34406:SF1">
    <property type="entry name" value="PROTEIN YCEI"/>
    <property type="match status" value="1"/>
</dbReference>
<organism evidence="3 4">
    <name type="scientific">Sphingomonas pseudosanguinis</name>
    <dbReference type="NCBI Taxonomy" id="413712"/>
    <lineage>
        <taxon>Bacteria</taxon>
        <taxon>Pseudomonadati</taxon>
        <taxon>Pseudomonadota</taxon>
        <taxon>Alphaproteobacteria</taxon>
        <taxon>Sphingomonadales</taxon>
        <taxon>Sphingomonadaceae</taxon>
        <taxon>Sphingomonas</taxon>
    </lineage>
</organism>
<feature type="signal peptide" evidence="1">
    <location>
        <begin position="1"/>
        <end position="23"/>
    </location>
</feature>
<feature type="chain" id="PRO_5030713489" evidence="1">
    <location>
        <begin position="24"/>
        <end position="196"/>
    </location>
</feature>
<dbReference type="Gene3D" id="2.40.128.110">
    <property type="entry name" value="Lipid/polyisoprenoid-binding, YceI-like"/>
    <property type="match status" value="1"/>
</dbReference>
<evidence type="ECO:0000259" key="2">
    <source>
        <dbReference type="SMART" id="SM00867"/>
    </source>
</evidence>